<dbReference type="EMBL" id="JBHTJW010000002">
    <property type="protein sequence ID" value="MFD0929130.1"/>
    <property type="molecule type" value="Genomic_DNA"/>
</dbReference>
<comment type="caution">
    <text evidence="2">The sequence shown here is derived from an EMBL/GenBank/DDBJ whole genome shotgun (WGS) entry which is preliminary data.</text>
</comment>
<evidence type="ECO:0000313" key="3">
    <source>
        <dbReference type="Proteomes" id="UP001597106"/>
    </source>
</evidence>
<organism evidence="2 3">
    <name type="scientific">Methylophilus glucosoxydans</name>
    <dbReference type="NCBI Taxonomy" id="752553"/>
    <lineage>
        <taxon>Bacteria</taxon>
        <taxon>Pseudomonadati</taxon>
        <taxon>Pseudomonadota</taxon>
        <taxon>Betaproteobacteria</taxon>
        <taxon>Nitrosomonadales</taxon>
        <taxon>Methylophilaceae</taxon>
        <taxon>Methylophilus</taxon>
    </lineage>
</organism>
<evidence type="ECO:0000259" key="1">
    <source>
        <dbReference type="Pfam" id="PF24390"/>
    </source>
</evidence>
<protein>
    <recommendedName>
        <fullName evidence="1">PRTase-CE domain-containing protein</fullName>
    </recommendedName>
</protein>
<sequence>MKDINARSLLVKVMGWNSQDDYLSHVPELLLLANQKYDFYQRFGPGQRFIESLALWLQQFDPQDRQQALELVRSKLVFVSDEEFSHLVQTSYPDWIVQERVRLVAEESGIPDYQVTKISKTDRFKELGLKSLYLGLSDGARTNEVRRSSEGQIGNEQIWQAYELSDEKADDMVEELAGALKKNGFTNSKPRFNLIWLLDDFSGSGNTYIRFADNKFKGKIKKIYERLTRGDLIDTNHYEIFLLLYIATRQALNHIEYWSERFTSENGFKPLKIKVLHIIEENTSLLSASNASFHALLAEDKYYDHAYFDKNIEVGGTLDAKYGFANCALPIVLSHNTPNNSVYMLWGPETSDKFQGLFPRASRHREF</sequence>
<accession>A0ABW3GHC5</accession>
<evidence type="ECO:0000313" key="2">
    <source>
        <dbReference type="EMBL" id="MFD0929130.1"/>
    </source>
</evidence>
<feature type="domain" description="PRTase-CE" evidence="1">
    <location>
        <begin position="56"/>
        <end position="360"/>
    </location>
</feature>
<dbReference type="RefSeq" id="WP_379074523.1">
    <property type="nucleotide sequence ID" value="NZ_JBHTJW010000002.1"/>
</dbReference>
<dbReference type="Pfam" id="PF24390">
    <property type="entry name" value="PRTase-CE"/>
    <property type="match status" value="1"/>
</dbReference>
<name>A0ABW3GHC5_9PROT</name>
<proteinExistence type="predicted"/>
<keyword evidence="3" id="KW-1185">Reference proteome</keyword>
<dbReference type="Proteomes" id="UP001597106">
    <property type="component" value="Unassembled WGS sequence"/>
</dbReference>
<gene>
    <name evidence="2" type="ORF">ACFQ1T_04980</name>
</gene>
<reference evidence="3" key="1">
    <citation type="journal article" date="2019" name="Int. J. Syst. Evol. Microbiol.">
        <title>The Global Catalogue of Microorganisms (GCM) 10K type strain sequencing project: providing services to taxonomists for standard genome sequencing and annotation.</title>
        <authorList>
            <consortium name="The Broad Institute Genomics Platform"/>
            <consortium name="The Broad Institute Genome Sequencing Center for Infectious Disease"/>
            <person name="Wu L."/>
            <person name="Ma J."/>
        </authorList>
    </citation>
    <scope>NUCLEOTIDE SEQUENCE [LARGE SCALE GENOMIC DNA]</scope>
    <source>
        <strain evidence="3">CCUG 59685</strain>
    </source>
</reference>
<dbReference type="InterPro" id="IPR056920">
    <property type="entry name" value="PRTase-CE"/>
</dbReference>